<keyword evidence="1 4" id="KW-0436">Ligase</keyword>
<dbReference type="Gene3D" id="3.40.50.12820">
    <property type="match status" value="1"/>
</dbReference>
<dbReference type="Proteomes" id="UP000185568">
    <property type="component" value="Unassembled WGS sequence"/>
</dbReference>
<feature type="domain" description="AMP-dependent synthetase/ligase" evidence="2">
    <location>
        <begin position="23"/>
        <end position="384"/>
    </location>
</feature>
<dbReference type="GO" id="GO:0016878">
    <property type="term" value="F:acid-thiol ligase activity"/>
    <property type="evidence" value="ECO:0007669"/>
    <property type="project" value="TreeGrafter"/>
</dbReference>
<dbReference type="PANTHER" id="PTHR43352:SF1">
    <property type="entry name" value="ANTHRANILATE--COA LIGASE"/>
    <property type="match status" value="1"/>
</dbReference>
<dbReference type="GO" id="GO:0044550">
    <property type="term" value="P:secondary metabolite biosynthetic process"/>
    <property type="evidence" value="ECO:0007669"/>
    <property type="project" value="TreeGrafter"/>
</dbReference>
<dbReference type="InterPro" id="IPR045851">
    <property type="entry name" value="AMP-bd_C_sf"/>
</dbReference>
<dbReference type="EMBL" id="MSDU01000023">
    <property type="protein sequence ID" value="OLN22114.1"/>
    <property type="molecule type" value="Genomic_DNA"/>
</dbReference>
<accession>A0A1Q8Q439</accession>
<evidence type="ECO:0000259" key="2">
    <source>
        <dbReference type="Pfam" id="PF00501"/>
    </source>
</evidence>
<evidence type="ECO:0000259" key="3">
    <source>
        <dbReference type="Pfam" id="PF13193"/>
    </source>
</evidence>
<keyword evidence="5" id="KW-1185">Reference proteome</keyword>
<dbReference type="Gene3D" id="3.40.50.980">
    <property type="match status" value="1"/>
</dbReference>
<evidence type="ECO:0000313" key="5">
    <source>
        <dbReference type="Proteomes" id="UP000185568"/>
    </source>
</evidence>
<dbReference type="InterPro" id="IPR000873">
    <property type="entry name" value="AMP-dep_synth/lig_dom"/>
</dbReference>
<dbReference type="InterPro" id="IPR025110">
    <property type="entry name" value="AMP-bd_C"/>
</dbReference>
<dbReference type="STRING" id="1714264.BTO30_11095"/>
<dbReference type="GO" id="GO:0016405">
    <property type="term" value="F:CoA-ligase activity"/>
    <property type="evidence" value="ECO:0007669"/>
    <property type="project" value="InterPro"/>
</dbReference>
<protein>
    <submittedName>
        <fullName evidence="4">4-hydroxybenzoate--CoA ligase</fullName>
    </submittedName>
</protein>
<sequence>MDVNGIGVPYNTSARFIDEKVNRGLGEKTAIYYRSQQVTYRDLQMSVNKTGNALKGLGVEPENRILLVCHDSPEFISSFYGAIKIGAVPIPVNTMMKPKDYEYYLNKSRAKALIIHEDVWEQIKIFRSNYLYLQHVIVISEDRQKLFVKEFSFWALTQQANEQLETCCTCEDDAAFWLFSSGSTGEAKGVIHLHHDMEYSLDTYARQVLKITKDDICFSASKLFFAYGLGGGMFFPLGAGASTVLLSERPLPEKVFEMIETFKPTIFFGVPTLYGSMMDYAERSGKAFNLSSLRICTSAGEALPESFSRRWKDMYNLDILDGIGSTEALHIYISNRIGDIKPGTSGKVVPGYEAKIVDEEGHEVPPDTVGDLVIKGDSLTPGYWNLHELNKMRIKGEWFFTGDKYSRDEEGYFKYCGRADDMLKIGGIWVSPIEVENCLVEHPAVLEIAVVGEEKDDGLTLLKAFIVLKNGYDASGELTEQLKALAKSKLAKYKYPRVIEYLDELPKTSSGKIQRFRLRV</sequence>
<dbReference type="NCBIfam" id="TIGR02262">
    <property type="entry name" value="benz_CoA_lig"/>
    <property type="match status" value="1"/>
</dbReference>
<gene>
    <name evidence="4" type="ORF">BTO30_11095</name>
</gene>
<name>A0A1Q8Q439_9BACI</name>
<evidence type="ECO:0000256" key="1">
    <source>
        <dbReference type="ARBA" id="ARBA00022598"/>
    </source>
</evidence>
<organism evidence="4 5">
    <name type="scientific">Domibacillus antri</name>
    <dbReference type="NCBI Taxonomy" id="1714264"/>
    <lineage>
        <taxon>Bacteria</taxon>
        <taxon>Bacillati</taxon>
        <taxon>Bacillota</taxon>
        <taxon>Bacilli</taxon>
        <taxon>Bacillales</taxon>
        <taxon>Bacillaceae</taxon>
        <taxon>Domibacillus</taxon>
    </lineage>
</organism>
<dbReference type="Pfam" id="PF00501">
    <property type="entry name" value="AMP-binding"/>
    <property type="match status" value="1"/>
</dbReference>
<dbReference type="OrthoDB" id="9778383at2"/>
<reference evidence="4 5" key="1">
    <citation type="submission" date="2016-12" db="EMBL/GenBank/DDBJ databases">
        <title>Domibacillus antri genome sequencing.</title>
        <authorList>
            <person name="Verma A."/>
            <person name="Krishnamurthi S."/>
        </authorList>
    </citation>
    <scope>NUCLEOTIDE SEQUENCE [LARGE SCALE GENOMIC DNA]</scope>
    <source>
        <strain evidence="4 5">XD80</strain>
    </source>
</reference>
<dbReference type="AlphaFoldDB" id="A0A1Q8Q439"/>
<feature type="domain" description="AMP-binding enzyme C-terminal" evidence="3">
    <location>
        <begin position="434"/>
        <end position="512"/>
    </location>
</feature>
<dbReference type="GO" id="GO:0005524">
    <property type="term" value="F:ATP binding"/>
    <property type="evidence" value="ECO:0007669"/>
    <property type="project" value="InterPro"/>
</dbReference>
<dbReference type="SUPFAM" id="SSF56801">
    <property type="entry name" value="Acetyl-CoA synthetase-like"/>
    <property type="match status" value="1"/>
</dbReference>
<evidence type="ECO:0000313" key="4">
    <source>
        <dbReference type="EMBL" id="OLN22114.1"/>
    </source>
</evidence>
<dbReference type="Gene3D" id="3.30.300.30">
    <property type="match status" value="1"/>
</dbReference>
<dbReference type="InterPro" id="IPR011957">
    <property type="entry name" value="Benz_CoA_lig"/>
</dbReference>
<dbReference type="Gene3D" id="2.30.38.10">
    <property type="entry name" value="Luciferase, Domain 3"/>
    <property type="match status" value="1"/>
</dbReference>
<dbReference type="RefSeq" id="WP_075398802.1">
    <property type="nucleotide sequence ID" value="NZ_MSDU01000023.1"/>
</dbReference>
<dbReference type="PANTHER" id="PTHR43352">
    <property type="entry name" value="ACETYL-COA SYNTHETASE"/>
    <property type="match status" value="1"/>
</dbReference>
<proteinExistence type="predicted"/>
<dbReference type="Pfam" id="PF13193">
    <property type="entry name" value="AMP-binding_C"/>
    <property type="match status" value="1"/>
</dbReference>
<comment type="caution">
    <text evidence="4">The sequence shown here is derived from an EMBL/GenBank/DDBJ whole genome shotgun (WGS) entry which is preliminary data.</text>
</comment>